<protein>
    <submittedName>
        <fullName evidence="1">Uncharacterized protein</fullName>
    </submittedName>
</protein>
<name>A0ACB9ZXH9_CATRO</name>
<keyword evidence="2" id="KW-1185">Reference proteome</keyword>
<comment type="caution">
    <text evidence="1">The sequence shown here is derived from an EMBL/GenBank/DDBJ whole genome shotgun (WGS) entry which is preliminary data.</text>
</comment>
<evidence type="ECO:0000313" key="2">
    <source>
        <dbReference type="Proteomes" id="UP001060085"/>
    </source>
</evidence>
<organism evidence="1 2">
    <name type="scientific">Catharanthus roseus</name>
    <name type="common">Madagascar periwinkle</name>
    <name type="synonym">Vinca rosea</name>
    <dbReference type="NCBI Taxonomy" id="4058"/>
    <lineage>
        <taxon>Eukaryota</taxon>
        <taxon>Viridiplantae</taxon>
        <taxon>Streptophyta</taxon>
        <taxon>Embryophyta</taxon>
        <taxon>Tracheophyta</taxon>
        <taxon>Spermatophyta</taxon>
        <taxon>Magnoliopsida</taxon>
        <taxon>eudicotyledons</taxon>
        <taxon>Gunneridae</taxon>
        <taxon>Pentapetalae</taxon>
        <taxon>asterids</taxon>
        <taxon>lamiids</taxon>
        <taxon>Gentianales</taxon>
        <taxon>Apocynaceae</taxon>
        <taxon>Rauvolfioideae</taxon>
        <taxon>Vinceae</taxon>
        <taxon>Catharanthinae</taxon>
        <taxon>Catharanthus</taxon>
    </lineage>
</organism>
<sequence length="123" mass="13687">MTRPYPRPWRVGFGSINFIPRGSRSRSGSIFHYKGLGLDLGVTRGFGSVYTPSEHGLYEFHWQVGWTINSQSRVKGLKGDPQSPSSTNDYNFPLRAIQNVLPAQYGELLGIIEGYVVDSPLLA</sequence>
<evidence type="ECO:0000313" key="1">
    <source>
        <dbReference type="EMBL" id="KAI5652649.1"/>
    </source>
</evidence>
<proteinExistence type="predicted"/>
<dbReference type="Proteomes" id="UP001060085">
    <property type="component" value="Linkage Group LG07"/>
</dbReference>
<accession>A0ACB9ZXH9</accession>
<gene>
    <name evidence="1" type="ORF">M9H77_29836</name>
</gene>
<dbReference type="EMBL" id="CM044707">
    <property type="protein sequence ID" value="KAI5652649.1"/>
    <property type="molecule type" value="Genomic_DNA"/>
</dbReference>
<reference evidence="2" key="1">
    <citation type="journal article" date="2023" name="Nat. Plants">
        <title>Single-cell RNA sequencing provides a high-resolution roadmap for understanding the multicellular compartmentation of specialized metabolism.</title>
        <authorList>
            <person name="Sun S."/>
            <person name="Shen X."/>
            <person name="Li Y."/>
            <person name="Li Y."/>
            <person name="Wang S."/>
            <person name="Li R."/>
            <person name="Zhang H."/>
            <person name="Shen G."/>
            <person name="Guo B."/>
            <person name="Wei J."/>
            <person name="Xu J."/>
            <person name="St-Pierre B."/>
            <person name="Chen S."/>
            <person name="Sun C."/>
        </authorList>
    </citation>
    <scope>NUCLEOTIDE SEQUENCE [LARGE SCALE GENOMIC DNA]</scope>
</reference>